<name>A0A9X0D968_9CNID</name>
<feature type="compositionally biased region" description="Basic and acidic residues" evidence="1">
    <location>
        <begin position="139"/>
        <end position="158"/>
    </location>
</feature>
<evidence type="ECO:0000313" key="3">
    <source>
        <dbReference type="Proteomes" id="UP001163046"/>
    </source>
</evidence>
<feature type="region of interest" description="Disordered" evidence="1">
    <location>
        <begin position="1"/>
        <end position="35"/>
    </location>
</feature>
<evidence type="ECO:0000313" key="2">
    <source>
        <dbReference type="EMBL" id="KAJ7391151.1"/>
    </source>
</evidence>
<protein>
    <submittedName>
        <fullName evidence="2">Uncharacterized protein</fullName>
    </submittedName>
</protein>
<evidence type="ECO:0000256" key="1">
    <source>
        <dbReference type="SAM" id="MobiDB-lite"/>
    </source>
</evidence>
<keyword evidence="3" id="KW-1185">Reference proteome</keyword>
<feature type="compositionally biased region" description="Basic residues" evidence="1">
    <location>
        <begin position="1"/>
        <end position="11"/>
    </location>
</feature>
<reference evidence="2" key="1">
    <citation type="submission" date="2023-01" db="EMBL/GenBank/DDBJ databases">
        <title>Genome assembly of the deep-sea coral Lophelia pertusa.</title>
        <authorList>
            <person name="Herrera S."/>
            <person name="Cordes E."/>
        </authorList>
    </citation>
    <scope>NUCLEOTIDE SEQUENCE</scope>
    <source>
        <strain evidence="2">USNM1676648</strain>
        <tissue evidence="2">Polyp</tissue>
    </source>
</reference>
<accession>A0A9X0D968</accession>
<dbReference type="Proteomes" id="UP001163046">
    <property type="component" value="Unassembled WGS sequence"/>
</dbReference>
<feature type="compositionally biased region" description="Basic residues" evidence="1">
    <location>
        <begin position="113"/>
        <end position="126"/>
    </location>
</feature>
<dbReference type="OrthoDB" id="6012909at2759"/>
<gene>
    <name evidence="2" type="ORF">OS493_020181</name>
</gene>
<feature type="compositionally biased region" description="Low complexity" evidence="1">
    <location>
        <begin position="166"/>
        <end position="181"/>
    </location>
</feature>
<proteinExistence type="predicted"/>
<sequence>MLIRRNPRRSKSTTTESVQQKSEQAEQPKTESNQGKTAAIEIVVYASFISNRITDIASGCVFIPLASTDVIARVIITGETPRSCCDQPQSSATEKASETEPREDPLGEERGKYSKKPHQKMSKKRKLMDDQAQDNQPVEEAKKDEGAVEESTAPKDGENQQANEGEVNAEATEPAAPPVENSGEDKPDGVQAGEQSEAEKPAEQSGNDQGENRSSKRN</sequence>
<dbReference type="AlphaFoldDB" id="A0A9X0D968"/>
<feature type="region of interest" description="Disordered" evidence="1">
    <location>
        <begin position="81"/>
        <end position="218"/>
    </location>
</feature>
<feature type="compositionally biased region" description="Polar residues" evidence="1">
    <location>
        <begin position="12"/>
        <end position="22"/>
    </location>
</feature>
<dbReference type="EMBL" id="MU825408">
    <property type="protein sequence ID" value="KAJ7391151.1"/>
    <property type="molecule type" value="Genomic_DNA"/>
</dbReference>
<feature type="compositionally biased region" description="Basic and acidic residues" evidence="1">
    <location>
        <begin position="95"/>
        <end position="112"/>
    </location>
</feature>
<organism evidence="2 3">
    <name type="scientific">Desmophyllum pertusum</name>
    <dbReference type="NCBI Taxonomy" id="174260"/>
    <lineage>
        <taxon>Eukaryota</taxon>
        <taxon>Metazoa</taxon>
        <taxon>Cnidaria</taxon>
        <taxon>Anthozoa</taxon>
        <taxon>Hexacorallia</taxon>
        <taxon>Scleractinia</taxon>
        <taxon>Caryophylliina</taxon>
        <taxon>Caryophylliidae</taxon>
        <taxon>Desmophyllum</taxon>
    </lineage>
</organism>
<comment type="caution">
    <text evidence="2">The sequence shown here is derived from an EMBL/GenBank/DDBJ whole genome shotgun (WGS) entry which is preliminary data.</text>
</comment>